<comment type="caution">
    <text evidence="2">The sequence shown here is derived from an EMBL/GenBank/DDBJ whole genome shotgun (WGS) entry which is preliminary data.</text>
</comment>
<name>A0A932ZUI2_UNCTE</name>
<evidence type="ECO:0000313" key="3">
    <source>
        <dbReference type="Proteomes" id="UP000752292"/>
    </source>
</evidence>
<evidence type="ECO:0000256" key="1">
    <source>
        <dbReference type="SAM" id="SignalP"/>
    </source>
</evidence>
<evidence type="ECO:0008006" key="4">
    <source>
        <dbReference type="Google" id="ProtNLM"/>
    </source>
</evidence>
<dbReference type="PANTHER" id="PTHR43739">
    <property type="entry name" value="XYLOGLUCANASE (EUROFUNG)"/>
    <property type="match status" value="1"/>
</dbReference>
<dbReference type="InterPro" id="IPR052025">
    <property type="entry name" value="Xyloglucanase_GH74"/>
</dbReference>
<sequence>MAARLFLRGRLALWAAAWLALFSTNASAHHITMRPGFFGHVVVELAVSPWDGSSLYVAAFGQGVFVTRDGGNQWLPLNDGLTEKSVRGLAFGTAAKESEGVLYYLATDQGVFRRAPGRRWEPMPGLRERSVRALRFGTEPAPVLYAATEAGVFASADRGRSWEARNRGLAHRDVRALAVLPGRIFAGTFGGVFRSADGGRSWQPASRGLADLHVRFLLAEPGAPARLFAATAFGGVFESGDGGNSWRARNQGLIDTSVMALARGGGALYAGTRGGLFRLPPGGDAWQYVRVDRIPLSVPAVATGREGEVYVSSGGEVFESRDEGKTWILLTPGGPPRTAKQEPTQGR</sequence>
<dbReference type="Gene3D" id="2.130.10.10">
    <property type="entry name" value="YVTN repeat-like/Quinoprotein amine dehydrogenase"/>
    <property type="match status" value="2"/>
</dbReference>
<dbReference type="SUPFAM" id="SSF110296">
    <property type="entry name" value="Oligoxyloglucan reducing end-specific cellobiohydrolase"/>
    <property type="match status" value="1"/>
</dbReference>
<dbReference type="AlphaFoldDB" id="A0A932ZUI2"/>
<dbReference type="EMBL" id="JACQRX010000235">
    <property type="protein sequence ID" value="MBI4251883.1"/>
    <property type="molecule type" value="Genomic_DNA"/>
</dbReference>
<gene>
    <name evidence="2" type="ORF">HY618_05425</name>
</gene>
<dbReference type="Proteomes" id="UP000752292">
    <property type="component" value="Unassembled WGS sequence"/>
</dbReference>
<proteinExistence type="predicted"/>
<feature type="chain" id="PRO_5036905128" description="Photosynthesis system II assembly factor Ycf48/Hcf136-like domain-containing protein" evidence="1">
    <location>
        <begin position="29"/>
        <end position="347"/>
    </location>
</feature>
<accession>A0A932ZUI2</accession>
<organism evidence="2 3">
    <name type="scientific">Tectimicrobiota bacterium</name>
    <dbReference type="NCBI Taxonomy" id="2528274"/>
    <lineage>
        <taxon>Bacteria</taxon>
        <taxon>Pseudomonadati</taxon>
        <taxon>Nitrospinota/Tectimicrobiota group</taxon>
        <taxon>Candidatus Tectimicrobiota</taxon>
    </lineage>
</organism>
<evidence type="ECO:0000313" key="2">
    <source>
        <dbReference type="EMBL" id="MBI4251883.1"/>
    </source>
</evidence>
<dbReference type="PANTHER" id="PTHR43739:SF5">
    <property type="entry name" value="EXO-ALPHA-SIALIDASE"/>
    <property type="match status" value="1"/>
</dbReference>
<protein>
    <recommendedName>
        <fullName evidence="4">Photosynthesis system II assembly factor Ycf48/Hcf136-like domain-containing protein</fullName>
    </recommendedName>
</protein>
<keyword evidence="1" id="KW-0732">Signal</keyword>
<dbReference type="InterPro" id="IPR015943">
    <property type="entry name" value="WD40/YVTN_repeat-like_dom_sf"/>
</dbReference>
<dbReference type="GO" id="GO:0010411">
    <property type="term" value="P:xyloglucan metabolic process"/>
    <property type="evidence" value="ECO:0007669"/>
    <property type="project" value="TreeGrafter"/>
</dbReference>
<reference evidence="2" key="1">
    <citation type="submission" date="2020-07" db="EMBL/GenBank/DDBJ databases">
        <title>Huge and variable diversity of episymbiotic CPR bacteria and DPANN archaea in groundwater ecosystems.</title>
        <authorList>
            <person name="He C.Y."/>
            <person name="Keren R."/>
            <person name="Whittaker M."/>
            <person name="Farag I.F."/>
            <person name="Doudna J."/>
            <person name="Cate J.H.D."/>
            <person name="Banfield J.F."/>
        </authorList>
    </citation>
    <scope>NUCLEOTIDE SEQUENCE</scope>
    <source>
        <strain evidence="2">NC_groundwater_1370_Ag_S-0.2um_69_93</strain>
    </source>
</reference>
<feature type="signal peptide" evidence="1">
    <location>
        <begin position="1"/>
        <end position="28"/>
    </location>
</feature>